<comment type="subcellular location">
    <subcellularLocation>
        <location evidence="1">Cell outer membrane</location>
    </subcellularLocation>
</comment>
<dbReference type="Gene3D" id="2.40.160.20">
    <property type="match status" value="1"/>
</dbReference>
<dbReference type="SUPFAM" id="SSF56925">
    <property type="entry name" value="OMPA-like"/>
    <property type="match status" value="1"/>
</dbReference>
<reference evidence="3" key="1">
    <citation type="journal article" date="2019" name="Int. J. Syst. Evol. Microbiol.">
        <title>The Global Catalogue of Microorganisms (GCM) 10K type strain sequencing project: providing services to taxonomists for standard genome sequencing and annotation.</title>
        <authorList>
            <consortium name="The Broad Institute Genomics Platform"/>
            <consortium name="The Broad Institute Genome Sequencing Center for Infectious Disease"/>
            <person name="Wu L."/>
            <person name="Ma J."/>
        </authorList>
    </citation>
    <scope>NUCLEOTIDE SEQUENCE [LARGE SCALE GENOMIC DNA]</scope>
    <source>
        <strain evidence="3">CCUG 39402</strain>
    </source>
</reference>
<dbReference type="InterPro" id="IPR011250">
    <property type="entry name" value="OMP/PagP_B-barrel"/>
</dbReference>
<dbReference type="InterPro" id="IPR005618">
    <property type="entry name" value="OMPW"/>
</dbReference>
<dbReference type="Proteomes" id="UP001596270">
    <property type="component" value="Unassembled WGS sequence"/>
</dbReference>
<dbReference type="EMBL" id="JBHSRS010000002">
    <property type="protein sequence ID" value="MFC6279926.1"/>
    <property type="molecule type" value="Genomic_DNA"/>
</dbReference>
<evidence type="ECO:0000256" key="1">
    <source>
        <dbReference type="ARBA" id="ARBA00004442"/>
    </source>
</evidence>
<comment type="caution">
    <text evidence="2">The sequence shown here is derived from an EMBL/GenBank/DDBJ whole genome shotgun (WGS) entry which is preliminary data.</text>
</comment>
<dbReference type="RefSeq" id="WP_371435537.1">
    <property type="nucleotide sequence ID" value="NZ_JBHSRS010000002.1"/>
</dbReference>
<dbReference type="PANTHER" id="PTHR36920:SF1">
    <property type="entry name" value="OUTER MEMBRANE PROTEIN W"/>
    <property type="match status" value="1"/>
</dbReference>
<proteinExistence type="predicted"/>
<sequence>MKVNTANPALNAAFNGQKGATVQQIAPTLFANYKFLEKSSAFRPFVGVGINYTRFGQYNVTDAGNQLNCGGGAIPGCGPSSLSMSDSWGLALQAGATYKFTKEWSMTVSVATAQVKSTITTNTPTAVGNIQRNADIKFNPVALTIAAGYSF</sequence>
<organism evidence="2 3">
    <name type="scientific">Polaromonas aquatica</name>
    <dbReference type="NCBI Taxonomy" id="332657"/>
    <lineage>
        <taxon>Bacteria</taxon>
        <taxon>Pseudomonadati</taxon>
        <taxon>Pseudomonadota</taxon>
        <taxon>Betaproteobacteria</taxon>
        <taxon>Burkholderiales</taxon>
        <taxon>Comamonadaceae</taxon>
        <taxon>Polaromonas</taxon>
    </lineage>
</organism>
<evidence type="ECO:0000313" key="2">
    <source>
        <dbReference type="EMBL" id="MFC6279926.1"/>
    </source>
</evidence>
<name>A0ABW1TQN8_9BURK</name>
<dbReference type="Pfam" id="PF03922">
    <property type="entry name" value="OmpW"/>
    <property type="match status" value="1"/>
</dbReference>
<gene>
    <name evidence="2" type="ORF">ACFQND_01560</name>
</gene>
<keyword evidence="3" id="KW-1185">Reference proteome</keyword>
<evidence type="ECO:0000313" key="3">
    <source>
        <dbReference type="Proteomes" id="UP001596270"/>
    </source>
</evidence>
<protein>
    <submittedName>
        <fullName evidence="2">OmpW family protein</fullName>
    </submittedName>
</protein>
<accession>A0ABW1TQN8</accession>
<dbReference type="PANTHER" id="PTHR36920">
    <property type="match status" value="1"/>
</dbReference>